<sequence>MNSACQSVRVSREFSFRGKEDTARVFGNGRISKGELHEGKTFYAAFFKQFLVTPIFPATKLFLKY</sequence>
<dbReference type="EMBL" id="KY774314">
    <property type="protein sequence ID" value="ART30517.1"/>
    <property type="molecule type" value="Genomic_DNA"/>
</dbReference>
<geneLocation type="mitochondrion" evidence="1"/>
<gene>
    <name evidence="1" type="ORF">AEK19_MT0239</name>
</gene>
<name>A0A1Y0AZC6_9LAMI</name>
<accession>A0A1Y0AZC6</accession>
<dbReference type="AlphaFoldDB" id="A0A1Y0AZC6"/>
<organism evidence="1">
    <name type="scientific">Utricularia reniformis</name>
    <dbReference type="NCBI Taxonomy" id="192314"/>
    <lineage>
        <taxon>Eukaryota</taxon>
        <taxon>Viridiplantae</taxon>
        <taxon>Streptophyta</taxon>
        <taxon>Embryophyta</taxon>
        <taxon>Tracheophyta</taxon>
        <taxon>Spermatophyta</taxon>
        <taxon>Magnoliopsida</taxon>
        <taxon>eudicotyledons</taxon>
        <taxon>Gunneridae</taxon>
        <taxon>Pentapetalae</taxon>
        <taxon>asterids</taxon>
        <taxon>lamiids</taxon>
        <taxon>Lamiales</taxon>
        <taxon>Lentibulariaceae</taxon>
        <taxon>Utricularia</taxon>
    </lineage>
</organism>
<keyword evidence="1" id="KW-0496">Mitochondrion</keyword>
<protein>
    <submittedName>
        <fullName evidence="1">Uncharacterized protein</fullName>
    </submittedName>
</protein>
<proteinExistence type="predicted"/>
<reference evidence="1" key="1">
    <citation type="submission" date="2017-03" db="EMBL/GenBank/DDBJ databases">
        <title>The mitochondrial genome of the carnivorous plant Utricularia reniformis (Lentibulariaceae): structure, comparative analysis and evolutionary landmarks.</title>
        <authorList>
            <person name="Silva S.R."/>
            <person name="Alvarenga D.O."/>
            <person name="Michael T.P."/>
            <person name="Miranda V.F.O."/>
            <person name="Varani A.M."/>
        </authorList>
    </citation>
    <scope>NUCLEOTIDE SEQUENCE</scope>
</reference>
<evidence type="ECO:0000313" key="1">
    <source>
        <dbReference type="EMBL" id="ART30517.1"/>
    </source>
</evidence>